<dbReference type="InterPro" id="IPR044845">
    <property type="entry name" value="HPAT/SRGT1-like"/>
</dbReference>
<sequence>TSLQLQFSLIIDGGSSVNVTNFRLVEKLNLPTLVNPRPYKKQWLSEKGEMVMDKQVSLAITLGNYRDEILCDMGYVVLNRPWAFVQWLEKAEPNHIFVNPLPNLAYGTQPAGFPFFYIKPVQNEKIIRKFYPEEKGTVTDVDLIGNSLIIIQKSLMDEVAPTWVNISLKMKDYPENDKAFGWPPWDLKVENRFIIHYTYGCDYNLKFDMRVTHDEVSNKFSFEHMGQKVVLKPLSPREVCEDHLKIKKRKRRKKRKKESPKG</sequence>
<evidence type="ECO:0000256" key="3">
    <source>
        <dbReference type="ARBA" id="ARBA00022679"/>
    </source>
</evidence>
<dbReference type="InterPro" id="IPR056508">
    <property type="entry name" value="HPAT-like"/>
</dbReference>
<dbReference type="GO" id="GO:0016020">
    <property type="term" value="C:membrane"/>
    <property type="evidence" value="ECO:0007669"/>
    <property type="project" value="UniProtKB-SubCell"/>
</dbReference>
<feature type="domain" description="Hydroxyproline O-arabinosyltransferase-like" evidence="7">
    <location>
        <begin position="64"/>
        <end position="182"/>
    </location>
</feature>
<dbReference type="OrthoDB" id="10259977at2759"/>
<protein>
    <submittedName>
        <fullName evidence="8">Hydroxyproline O-arabinosyltransferase 3</fullName>
    </submittedName>
</protein>
<evidence type="ECO:0000256" key="5">
    <source>
        <dbReference type="ARBA" id="ARBA00022989"/>
    </source>
</evidence>
<keyword evidence="2" id="KW-0328">Glycosyltransferase</keyword>
<feature type="non-terminal residue" evidence="8">
    <location>
        <position position="1"/>
    </location>
</feature>
<evidence type="ECO:0000259" key="7">
    <source>
        <dbReference type="Pfam" id="PF23452"/>
    </source>
</evidence>
<dbReference type="GO" id="GO:0016757">
    <property type="term" value="F:glycosyltransferase activity"/>
    <property type="evidence" value="ECO:0007669"/>
    <property type="project" value="UniProtKB-KW"/>
</dbReference>
<proteinExistence type="predicted"/>
<comment type="caution">
    <text evidence="8">The sequence shown here is derived from an EMBL/GenBank/DDBJ whole genome shotgun (WGS) entry which is preliminary data.</text>
</comment>
<dbReference type="AlphaFoldDB" id="A0A371FMD5"/>
<dbReference type="EMBL" id="QJKJ01008552">
    <property type="protein sequence ID" value="RDX79392.1"/>
    <property type="molecule type" value="Genomic_DNA"/>
</dbReference>
<comment type="subcellular location">
    <subcellularLocation>
        <location evidence="1">Membrane</location>
        <topology evidence="1">Single-pass membrane protein</topology>
    </subcellularLocation>
</comment>
<dbReference type="STRING" id="157652.A0A371FMD5"/>
<name>A0A371FMD5_MUCPR</name>
<accession>A0A371FMD5</accession>
<evidence type="ECO:0000313" key="8">
    <source>
        <dbReference type="EMBL" id="RDX79392.1"/>
    </source>
</evidence>
<dbReference type="Pfam" id="PF23452">
    <property type="entry name" value="HPAT"/>
    <property type="match status" value="1"/>
</dbReference>
<keyword evidence="5" id="KW-1133">Transmembrane helix</keyword>
<organism evidence="8 9">
    <name type="scientific">Mucuna pruriens</name>
    <name type="common">Velvet bean</name>
    <name type="synonym">Dolichos pruriens</name>
    <dbReference type="NCBI Taxonomy" id="157652"/>
    <lineage>
        <taxon>Eukaryota</taxon>
        <taxon>Viridiplantae</taxon>
        <taxon>Streptophyta</taxon>
        <taxon>Embryophyta</taxon>
        <taxon>Tracheophyta</taxon>
        <taxon>Spermatophyta</taxon>
        <taxon>Magnoliopsida</taxon>
        <taxon>eudicotyledons</taxon>
        <taxon>Gunneridae</taxon>
        <taxon>Pentapetalae</taxon>
        <taxon>rosids</taxon>
        <taxon>fabids</taxon>
        <taxon>Fabales</taxon>
        <taxon>Fabaceae</taxon>
        <taxon>Papilionoideae</taxon>
        <taxon>50 kb inversion clade</taxon>
        <taxon>NPAAA clade</taxon>
        <taxon>indigoferoid/millettioid clade</taxon>
        <taxon>Phaseoleae</taxon>
        <taxon>Mucuna</taxon>
    </lineage>
</organism>
<evidence type="ECO:0000256" key="6">
    <source>
        <dbReference type="ARBA" id="ARBA00023136"/>
    </source>
</evidence>
<reference evidence="8" key="1">
    <citation type="submission" date="2018-05" db="EMBL/GenBank/DDBJ databases">
        <title>Draft genome of Mucuna pruriens seed.</title>
        <authorList>
            <person name="Nnadi N.E."/>
            <person name="Vos R."/>
            <person name="Hasami M.H."/>
            <person name="Devisetty U.K."/>
            <person name="Aguiy J.C."/>
        </authorList>
    </citation>
    <scope>NUCLEOTIDE SEQUENCE [LARGE SCALE GENOMIC DNA]</scope>
    <source>
        <strain evidence="8">JCA_2017</strain>
    </source>
</reference>
<keyword evidence="3" id="KW-0808">Transferase</keyword>
<dbReference type="Proteomes" id="UP000257109">
    <property type="component" value="Unassembled WGS sequence"/>
</dbReference>
<keyword evidence="9" id="KW-1185">Reference proteome</keyword>
<evidence type="ECO:0000313" key="9">
    <source>
        <dbReference type="Proteomes" id="UP000257109"/>
    </source>
</evidence>
<keyword evidence="4" id="KW-0812">Transmembrane</keyword>
<dbReference type="PANTHER" id="PTHR31485:SF4">
    <property type="entry name" value="HYDROXYPROLINE O-ARABINOSYLTRANSFERASE RDN1"/>
    <property type="match status" value="1"/>
</dbReference>
<keyword evidence="6" id="KW-0472">Membrane</keyword>
<gene>
    <name evidence="8" type="primary">HPAT3</name>
    <name evidence="8" type="ORF">CR513_40193</name>
</gene>
<evidence type="ECO:0000256" key="1">
    <source>
        <dbReference type="ARBA" id="ARBA00004167"/>
    </source>
</evidence>
<evidence type="ECO:0000256" key="4">
    <source>
        <dbReference type="ARBA" id="ARBA00022692"/>
    </source>
</evidence>
<dbReference type="PANTHER" id="PTHR31485">
    <property type="entry name" value="PEPTIDYL SERINE ALPHA-GALACTOSYLTRANSFERASE"/>
    <property type="match status" value="1"/>
</dbReference>
<evidence type="ECO:0000256" key="2">
    <source>
        <dbReference type="ARBA" id="ARBA00022676"/>
    </source>
</evidence>